<dbReference type="Pfam" id="PF05730">
    <property type="entry name" value="CFEM"/>
    <property type="match status" value="1"/>
</dbReference>
<keyword evidence="8 15" id="KW-0732">Signal</keyword>
<dbReference type="GO" id="GO:0005576">
    <property type="term" value="C:extracellular region"/>
    <property type="evidence" value="ECO:0007669"/>
    <property type="project" value="UniProtKB-SubCell"/>
</dbReference>
<protein>
    <recommendedName>
        <fullName evidence="16">CFEM domain-containing protein</fullName>
    </recommendedName>
</protein>
<keyword evidence="18" id="KW-1185">Reference proteome</keyword>
<evidence type="ECO:0000256" key="7">
    <source>
        <dbReference type="ARBA" id="ARBA00022723"/>
    </source>
</evidence>
<evidence type="ECO:0000256" key="5">
    <source>
        <dbReference type="ARBA" id="ARBA00022525"/>
    </source>
</evidence>
<keyword evidence="7" id="KW-0479">Metal-binding</keyword>
<evidence type="ECO:0000256" key="6">
    <source>
        <dbReference type="ARBA" id="ARBA00022617"/>
    </source>
</evidence>
<keyword evidence="9" id="KW-0408">Iron</keyword>
<name>A0AAD9FP20_PAPLA</name>
<evidence type="ECO:0000256" key="9">
    <source>
        <dbReference type="ARBA" id="ARBA00023004"/>
    </source>
</evidence>
<dbReference type="Proteomes" id="UP001182556">
    <property type="component" value="Unassembled WGS sequence"/>
</dbReference>
<feature type="compositionally biased region" description="Low complexity" evidence="14">
    <location>
        <begin position="120"/>
        <end position="191"/>
    </location>
</feature>
<dbReference type="GO" id="GO:0005886">
    <property type="term" value="C:plasma membrane"/>
    <property type="evidence" value="ECO:0007669"/>
    <property type="project" value="UniProtKB-SubCell"/>
</dbReference>
<evidence type="ECO:0000256" key="1">
    <source>
        <dbReference type="ARBA" id="ARBA00004609"/>
    </source>
</evidence>
<keyword evidence="6" id="KW-0349">Heme</keyword>
<keyword evidence="5" id="KW-0964">Secreted</keyword>
<evidence type="ECO:0000256" key="11">
    <source>
        <dbReference type="ARBA" id="ARBA00023157"/>
    </source>
</evidence>
<comment type="subcellular location">
    <subcellularLocation>
        <location evidence="1">Cell membrane</location>
        <topology evidence="1">Lipid-anchor</topology>
        <topology evidence="1">GPI-anchor</topology>
    </subcellularLocation>
    <subcellularLocation>
        <location evidence="2">Secreted</location>
    </subcellularLocation>
</comment>
<evidence type="ECO:0000256" key="4">
    <source>
        <dbReference type="ARBA" id="ARBA00022475"/>
    </source>
</evidence>
<organism evidence="17 18">
    <name type="scientific">Papiliotrema laurentii</name>
    <name type="common">Cryptococcus laurentii</name>
    <dbReference type="NCBI Taxonomy" id="5418"/>
    <lineage>
        <taxon>Eukaryota</taxon>
        <taxon>Fungi</taxon>
        <taxon>Dikarya</taxon>
        <taxon>Basidiomycota</taxon>
        <taxon>Agaricomycotina</taxon>
        <taxon>Tremellomycetes</taxon>
        <taxon>Tremellales</taxon>
        <taxon>Rhynchogastremaceae</taxon>
        <taxon>Papiliotrema</taxon>
    </lineage>
</organism>
<dbReference type="GO" id="GO:0046872">
    <property type="term" value="F:metal ion binding"/>
    <property type="evidence" value="ECO:0007669"/>
    <property type="project" value="UniProtKB-KW"/>
</dbReference>
<evidence type="ECO:0000256" key="2">
    <source>
        <dbReference type="ARBA" id="ARBA00004613"/>
    </source>
</evidence>
<gene>
    <name evidence="17" type="ORF">DB88DRAFT_264447</name>
</gene>
<feature type="chain" id="PRO_5042179780" description="CFEM domain-containing protein" evidence="15">
    <location>
        <begin position="18"/>
        <end position="218"/>
    </location>
</feature>
<evidence type="ECO:0000256" key="15">
    <source>
        <dbReference type="SAM" id="SignalP"/>
    </source>
</evidence>
<keyword evidence="13" id="KW-0449">Lipoprotein</keyword>
<dbReference type="EMBL" id="JAODAN010000005">
    <property type="protein sequence ID" value="KAK1924059.1"/>
    <property type="molecule type" value="Genomic_DNA"/>
</dbReference>
<dbReference type="InterPro" id="IPR051735">
    <property type="entry name" value="CFEM_domain"/>
</dbReference>
<dbReference type="AlphaFoldDB" id="A0AAD9FP20"/>
<dbReference type="PANTHER" id="PTHR37928:SF2">
    <property type="entry name" value="GPI ANCHORED CFEM DOMAIN PROTEIN (AFU_ORTHOLOGUE AFUA_6G10580)"/>
    <property type="match status" value="1"/>
</dbReference>
<sequence length="218" mass="20708">MRASAVLFALLPALASAHLTSRQTPVLPDCATNCIDQLGGGCAPGDIVCYCSDPANVANVQACLPTVCSGDDLQNAQAAGLAICEAVGVSQTSLGASATAATETDAETDTATDESVSTLGTTAPTSGTNSTTARSSAGTAGVTTHAAASSVASTARPTSAAGTTATSATTGSSGNSTSHTGSANSTSTSHGAGFPAATHVVGALMGGLVVVGGAVIGF</sequence>
<reference evidence="17" key="1">
    <citation type="submission" date="2023-02" db="EMBL/GenBank/DDBJ databases">
        <title>Identification and recombinant expression of a fungal hydrolase from Papiliotrema laurentii that hydrolyzes apple cutin and clears colloidal polyester polyurethane.</title>
        <authorList>
            <consortium name="DOE Joint Genome Institute"/>
            <person name="Roman V.A."/>
            <person name="Bojanowski C."/>
            <person name="Crable B.R."/>
            <person name="Wagner D.N."/>
            <person name="Hung C.S."/>
            <person name="Nadeau L.J."/>
            <person name="Schratz L."/>
            <person name="Haridas S."/>
            <person name="Pangilinan J."/>
            <person name="Lipzen A."/>
            <person name="Na H."/>
            <person name="Yan M."/>
            <person name="Ng V."/>
            <person name="Grigoriev I.V."/>
            <person name="Spatafora J.W."/>
            <person name="Barlow D."/>
            <person name="Biffinger J."/>
            <person name="Kelley-Loughnane N."/>
            <person name="Varaljay V.A."/>
            <person name="Crookes-Goodson W.J."/>
        </authorList>
    </citation>
    <scope>NUCLEOTIDE SEQUENCE</scope>
    <source>
        <strain evidence="17">5307AH</strain>
    </source>
</reference>
<evidence type="ECO:0000256" key="10">
    <source>
        <dbReference type="ARBA" id="ARBA00023136"/>
    </source>
</evidence>
<feature type="domain" description="CFEM" evidence="16">
    <location>
        <begin position="3"/>
        <end position="111"/>
    </location>
</feature>
<keyword evidence="12" id="KW-0325">Glycoprotein</keyword>
<keyword evidence="4" id="KW-1003">Cell membrane</keyword>
<dbReference type="PROSITE" id="PS52012">
    <property type="entry name" value="CFEM"/>
    <property type="match status" value="1"/>
</dbReference>
<accession>A0AAD9FP20</accession>
<evidence type="ECO:0000256" key="14">
    <source>
        <dbReference type="SAM" id="MobiDB-lite"/>
    </source>
</evidence>
<evidence type="ECO:0000259" key="16">
    <source>
        <dbReference type="PROSITE" id="PS52012"/>
    </source>
</evidence>
<keyword evidence="11" id="KW-1015">Disulfide bond</keyword>
<comment type="similarity">
    <text evidence="3">Belongs to the RBT5 family.</text>
</comment>
<evidence type="ECO:0000256" key="12">
    <source>
        <dbReference type="ARBA" id="ARBA00023180"/>
    </source>
</evidence>
<evidence type="ECO:0000313" key="18">
    <source>
        <dbReference type="Proteomes" id="UP001182556"/>
    </source>
</evidence>
<evidence type="ECO:0000256" key="13">
    <source>
        <dbReference type="ARBA" id="ARBA00023288"/>
    </source>
</evidence>
<evidence type="ECO:0000256" key="8">
    <source>
        <dbReference type="ARBA" id="ARBA00022729"/>
    </source>
</evidence>
<evidence type="ECO:0000313" key="17">
    <source>
        <dbReference type="EMBL" id="KAK1924059.1"/>
    </source>
</evidence>
<dbReference type="SMART" id="SM00747">
    <property type="entry name" value="CFEM"/>
    <property type="match status" value="1"/>
</dbReference>
<evidence type="ECO:0000256" key="3">
    <source>
        <dbReference type="ARBA" id="ARBA00010031"/>
    </source>
</evidence>
<feature type="region of interest" description="Disordered" evidence="14">
    <location>
        <begin position="100"/>
        <end position="191"/>
    </location>
</feature>
<comment type="caution">
    <text evidence="17">The sequence shown here is derived from an EMBL/GenBank/DDBJ whole genome shotgun (WGS) entry which is preliminary data.</text>
</comment>
<feature type="signal peptide" evidence="15">
    <location>
        <begin position="1"/>
        <end position="17"/>
    </location>
</feature>
<proteinExistence type="inferred from homology"/>
<keyword evidence="10" id="KW-0472">Membrane</keyword>
<dbReference type="PANTHER" id="PTHR37928">
    <property type="entry name" value="CFEM DOMAIN PROTEIN (AFU_ORTHOLOGUE AFUA_6G14090)"/>
    <property type="match status" value="1"/>
</dbReference>
<dbReference type="InterPro" id="IPR008427">
    <property type="entry name" value="Extracellular_membr_CFEM_dom"/>
</dbReference>